<dbReference type="AlphaFoldDB" id="A0A4D9E897"/>
<comment type="caution">
    <text evidence="2">The sequence shown here is derived from an EMBL/GenBank/DDBJ whole genome shotgun (WGS) entry which is preliminary data.</text>
</comment>
<dbReference type="Proteomes" id="UP000297703">
    <property type="component" value="Unassembled WGS sequence"/>
</dbReference>
<keyword evidence="3" id="KW-1185">Reference proteome</keyword>
<evidence type="ECO:0000313" key="2">
    <source>
        <dbReference type="EMBL" id="TFK06639.1"/>
    </source>
</evidence>
<accession>A0A4D9E897</accession>
<reference evidence="2 3" key="1">
    <citation type="submission" date="2019-04" db="EMBL/GenBank/DDBJ databases">
        <title>Draft genome of the big-headed turtle Platysternon megacephalum.</title>
        <authorList>
            <person name="Gong S."/>
        </authorList>
    </citation>
    <scope>NUCLEOTIDE SEQUENCE [LARGE SCALE GENOMIC DNA]</scope>
    <source>
        <strain evidence="2">DO16091913</strain>
        <tissue evidence="2">Muscle</tissue>
    </source>
</reference>
<reference evidence="2 3" key="2">
    <citation type="submission" date="2019-04" db="EMBL/GenBank/DDBJ databases">
        <title>The genome sequence of big-headed turtle.</title>
        <authorList>
            <person name="Gong S."/>
        </authorList>
    </citation>
    <scope>NUCLEOTIDE SEQUENCE [LARGE SCALE GENOMIC DNA]</scope>
    <source>
        <strain evidence="2">DO16091913</strain>
        <tissue evidence="2">Muscle</tissue>
    </source>
</reference>
<proteinExistence type="predicted"/>
<organism evidence="2 3">
    <name type="scientific">Platysternon megacephalum</name>
    <name type="common">big-headed turtle</name>
    <dbReference type="NCBI Taxonomy" id="55544"/>
    <lineage>
        <taxon>Eukaryota</taxon>
        <taxon>Metazoa</taxon>
        <taxon>Chordata</taxon>
        <taxon>Craniata</taxon>
        <taxon>Vertebrata</taxon>
        <taxon>Euteleostomi</taxon>
        <taxon>Archelosauria</taxon>
        <taxon>Testudinata</taxon>
        <taxon>Testudines</taxon>
        <taxon>Cryptodira</taxon>
        <taxon>Durocryptodira</taxon>
        <taxon>Testudinoidea</taxon>
        <taxon>Platysternidae</taxon>
        <taxon>Platysternon</taxon>
    </lineage>
</organism>
<protein>
    <submittedName>
        <fullName evidence="2">Uncharacterized protein</fullName>
    </submittedName>
</protein>
<evidence type="ECO:0000256" key="1">
    <source>
        <dbReference type="SAM" id="MobiDB-lite"/>
    </source>
</evidence>
<gene>
    <name evidence="2" type="ORF">DR999_PMT10530</name>
</gene>
<evidence type="ECO:0000313" key="3">
    <source>
        <dbReference type="Proteomes" id="UP000297703"/>
    </source>
</evidence>
<feature type="region of interest" description="Disordered" evidence="1">
    <location>
        <begin position="119"/>
        <end position="151"/>
    </location>
</feature>
<dbReference type="EMBL" id="QXTE01000095">
    <property type="protein sequence ID" value="TFK06639.1"/>
    <property type="molecule type" value="Genomic_DNA"/>
</dbReference>
<name>A0A4D9E897_9SAUR</name>
<sequence length="151" mass="15796">MGWRGGPCCPLLGESGISHREARLWPLLQKRTCYTGSLSAPGVGLGSQPHPALALEEWDAARHRVFALPFRRHKQGPAGGALGTVAGPGADPAGSKCCMRGVRGVPGLPPAIRTTLGYDPAPSRVWRSRADAHPRSSASRGCDAPKDASLS</sequence>